<protein>
    <submittedName>
        <fullName evidence="1">Uncharacterized protein</fullName>
    </submittedName>
</protein>
<keyword evidence="2" id="KW-1185">Reference proteome</keyword>
<evidence type="ECO:0000313" key="1">
    <source>
        <dbReference type="EMBL" id="KIM70912.1"/>
    </source>
</evidence>
<dbReference type="Proteomes" id="UP000053989">
    <property type="component" value="Unassembled WGS sequence"/>
</dbReference>
<name>A0A0C3B0W6_9AGAM</name>
<dbReference type="InParanoid" id="A0A0C3B0W6"/>
<accession>A0A0C3B0W6</accession>
<dbReference type="EMBL" id="KN822004">
    <property type="protein sequence ID" value="KIM70912.1"/>
    <property type="molecule type" value="Genomic_DNA"/>
</dbReference>
<dbReference type="HOGENOM" id="CLU_2185483_0_0_1"/>
<proteinExistence type="predicted"/>
<sequence length="109" mass="12109">MLCGRCESRIPSISEAKHPEVRCLGRHVWRVEEGGLIIVPDGSSPFEVYNWSDDYVGLYGPDLIQHGGDGHFCLYIDAHLLVVSSALCLEFDNPALCGSQHCSRHRGQQ</sequence>
<dbReference type="AlphaFoldDB" id="A0A0C3B0W6"/>
<reference evidence="2" key="2">
    <citation type="submission" date="2015-01" db="EMBL/GenBank/DDBJ databases">
        <title>Evolutionary Origins and Diversification of the Mycorrhizal Mutualists.</title>
        <authorList>
            <consortium name="DOE Joint Genome Institute"/>
            <consortium name="Mycorrhizal Genomics Consortium"/>
            <person name="Kohler A."/>
            <person name="Kuo A."/>
            <person name="Nagy L.G."/>
            <person name="Floudas D."/>
            <person name="Copeland A."/>
            <person name="Barry K.W."/>
            <person name="Cichocki N."/>
            <person name="Veneault-Fourrey C."/>
            <person name="LaButti K."/>
            <person name="Lindquist E.A."/>
            <person name="Lipzen A."/>
            <person name="Lundell T."/>
            <person name="Morin E."/>
            <person name="Murat C."/>
            <person name="Riley R."/>
            <person name="Ohm R."/>
            <person name="Sun H."/>
            <person name="Tunlid A."/>
            <person name="Henrissat B."/>
            <person name="Grigoriev I.V."/>
            <person name="Hibbett D.S."/>
            <person name="Martin F."/>
        </authorList>
    </citation>
    <scope>NUCLEOTIDE SEQUENCE [LARGE SCALE GENOMIC DNA]</scope>
    <source>
        <strain evidence="2">Foug A</strain>
    </source>
</reference>
<gene>
    <name evidence="1" type="ORF">SCLCIDRAFT_176327</name>
</gene>
<organism evidence="1 2">
    <name type="scientific">Scleroderma citrinum Foug A</name>
    <dbReference type="NCBI Taxonomy" id="1036808"/>
    <lineage>
        <taxon>Eukaryota</taxon>
        <taxon>Fungi</taxon>
        <taxon>Dikarya</taxon>
        <taxon>Basidiomycota</taxon>
        <taxon>Agaricomycotina</taxon>
        <taxon>Agaricomycetes</taxon>
        <taxon>Agaricomycetidae</taxon>
        <taxon>Boletales</taxon>
        <taxon>Sclerodermatineae</taxon>
        <taxon>Sclerodermataceae</taxon>
        <taxon>Scleroderma</taxon>
    </lineage>
</organism>
<evidence type="ECO:0000313" key="2">
    <source>
        <dbReference type="Proteomes" id="UP000053989"/>
    </source>
</evidence>
<reference evidence="1 2" key="1">
    <citation type="submission" date="2014-04" db="EMBL/GenBank/DDBJ databases">
        <authorList>
            <consortium name="DOE Joint Genome Institute"/>
            <person name="Kuo A."/>
            <person name="Kohler A."/>
            <person name="Nagy L.G."/>
            <person name="Floudas D."/>
            <person name="Copeland A."/>
            <person name="Barry K.W."/>
            <person name="Cichocki N."/>
            <person name="Veneault-Fourrey C."/>
            <person name="LaButti K."/>
            <person name="Lindquist E.A."/>
            <person name="Lipzen A."/>
            <person name="Lundell T."/>
            <person name="Morin E."/>
            <person name="Murat C."/>
            <person name="Sun H."/>
            <person name="Tunlid A."/>
            <person name="Henrissat B."/>
            <person name="Grigoriev I.V."/>
            <person name="Hibbett D.S."/>
            <person name="Martin F."/>
            <person name="Nordberg H.P."/>
            <person name="Cantor M.N."/>
            <person name="Hua S.X."/>
        </authorList>
    </citation>
    <scope>NUCLEOTIDE SEQUENCE [LARGE SCALE GENOMIC DNA]</scope>
    <source>
        <strain evidence="1 2">Foug A</strain>
    </source>
</reference>